<proteinExistence type="evidence at transcript level"/>
<accession>B9TX58</accession>
<dbReference type="AlphaFoldDB" id="B9TX58"/>
<name>B9TX58_HUMAN</name>
<dbReference type="OrthoDB" id="9982951at2759"/>
<sequence length="107" mass="11832">METQLQSIFEEVVKTEVIEEAFPGMFMDTPGFTDSSCQNEPYSQHCNQGDKTCSCKVQCGLGSSPSGNLQSFIGLYGNRVFGHQRIYQSAFANCFQITCMGDLTHTP</sequence>
<reference evidence="1" key="1">
    <citation type="submission" date="2008-01" db="EMBL/GenBank/DDBJ databases">
        <title>Alternative splicing as a prevalent mechanism in regulating mammalian mediator tail subcomplex activity.</title>
        <authorList>
            <person name="Kivil A."/>
            <person name="Kazantseva A."/>
            <person name="Vinkel K.J.M."/>
            <person name="Sadam H."/>
            <person name="Neuman T."/>
            <person name="Palm K."/>
        </authorList>
    </citation>
    <scope>NUCLEOTIDE SEQUENCE</scope>
</reference>
<dbReference type="ChiTaRS" id="MED23">
    <property type="organism name" value="human"/>
</dbReference>
<protein>
    <submittedName>
        <fullName evidence="1">Mediator complex subunit MED23 variant MED23_i11</fullName>
    </submittedName>
</protein>
<dbReference type="PeptideAtlas" id="B9TX58"/>
<dbReference type="EMBL" id="EU392529">
    <property type="protein sequence ID" value="ACB88857.1"/>
    <property type="molecule type" value="mRNA"/>
</dbReference>
<evidence type="ECO:0000313" key="1">
    <source>
        <dbReference type="EMBL" id="ACB88857.1"/>
    </source>
</evidence>
<gene>
    <name evidence="1" type="primary">MED23</name>
</gene>
<organism evidence="1">
    <name type="scientific">Homo sapiens</name>
    <name type="common">Human</name>
    <dbReference type="NCBI Taxonomy" id="9606"/>
    <lineage>
        <taxon>Eukaryota</taxon>
        <taxon>Metazoa</taxon>
        <taxon>Chordata</taxon>
        <taxon>Craniata</taxon>
        <taxon>Vertebrata</taxon>
        <taxon>Euteleostomi</taxon>
        <taxon>Mammalia</taxon>
        <taxon>Eutheria</taxon>
        <taxon>Euarchontoglires</taxon>
        <taxon>Primates</taxon>
        <taxon>Haplorrhini</taxon>
        <taxon>Catarrhini</taxon>
        <taxon>Hominidae</taxon>
        <taxon>Homo</taxon>
    </lineage>
</organism>